<feature type="domain" description="BioF2-like acetyltransferase" evidence="1">
    <location>
        <begin position="185"/>
        <end position="332"/>
    </location>
</feature>
<dbReference type="RefSeq" id="WP_144764644.1">
    <property type="nucleotide sequence ID" value="NZ_BPQI01000004.1"/>
</dbReference>
<dbReference type="InterPro" id="IPR038740">
    <property type="entry name" value="BioF2-like_GNAT_dom"/>
</dbReference>
<evidence type="ECO:0000259" key="1">
    <source>
        <dbReference type="Pfam" id="PF13480"/>
    </source>
</evidence>
<reference evidence="3 4" key="1">
    <citation type="submission" date="2019-06" db="EMBL/GenBank/DDBJ databases">
        <authorList>
            <person name="Rodrigo-Torres L."/>
            <person name="Arahal R. D."/>
            <person name="Lucena T."/>
        </authorList>
    </citation>
    <scope>NUCLEOTIDE SEQUENCE [LARGE SCALE GENOMIC DNA]</scope>
    <source>
        <strain evidence="3 4">SW08-7</strain>
    </source>
</reference>
<dbReference type="EMBL" id="BPQI01000004">
    <property type="protein sequence ID" value="GJD54314.1"/>
    <property type="molecule type" value="Genomic_DNA"/>
</dbReference>
<reference evidence="2" key="3">
    <citation type="submission" date="2021-08" db="EMBL/GenBank/DDBJ databases">
        <authorList>
            <person name="Tani A."/>
            <person name="Ola A."/>
            <person name="Ogura Y."/>
            <person name="Katsura K."/>
            <person name="Hayashi T."/>
        </authorList>
    </citation>
    <scope>NUCLEOTIDE SEQUENCE</scope>
    <source>
        <strain evidence="2">DSM 22415</strain>
    </source>
</reference>
<accession>A0A564FXV7</accession>
<reference evidence="2" key="2">
    <citation type="journal article" date="2021" name="Front. Microbiol.">
        <title>Comprehensive Comparative Genomics and Phenotyping of Methylobacterium Species.</title>
        <authorList>
            <person name="Alessa O."/>
            <person name="Ogura Y."/>
            <person name="Fujitani Y."/>
            <person name="Takami H."/>
            <person name="Hayashi T."/>
            <person name="Sahin N."/>
            <person name="Tani A."/>
        </authorList>
    </citation>
    <scope>NUCLEOTIDE SEQUENCE</scope>
    <source>
        <strain evidence="2">DSM 22415</strain>
    </source>
</reference>
<evidence type="ECO:0000313" key="3">
    <source>
        <dbReference type="EMBL" id="VUF13009.1"/>
    </source>
</evidence>
<keyword evidence="5" id="KW-1185">Reference proteome</keyword>
<name>A0A564FXV7_9HYPH</name>
<dbReference type="Proteomes" id="UP000401717">
    <property type="component" value="Unassembled WGS sequence"/>
</dbReference>
<proteinExistence type="predicted"/>
<dbReference type="SUPFAM" id="SSF55729">
    <property type="entry name" value="Acyl-CoA N-acyltransferases (Nat)"/>
    <property type="match status" value="1"/>
</dbReference>
<protein>
    <recommendedName>
        <fullName evidence="1">BioF2-like acetyltransferase domain-containing protein</fullName>
    </recommendedName>
</protein>
<dbReference type="Pfam" id="PF13480">
    <property type="entry name" value="Acetyltransf_6"/>
    <property type="match status" value="1"/>
</dbReference>
<gene>
    <name evidence="2" type="ORF">IFDJLNFL_0184</name>
    <name evidence="3" type="ORF">MTDSW087_02706</name>
</gene>
<dbReference type="EMBL" id="CABFVH010000015">
    <property type="protein sequence ID" value="VUF13009.1"/>
    <property type="molecule type" value="Genomic_DNA"/>
</dbReference>
<dbReference type="OrthoDB" id="9808976at2"/>
<dbReference type="InterPro" id="IPR016181">
    <property type="entry name" value="Acyl_CoA_acyltransferase"/>
</dbReference>
<dbReference type="AlphaFoldDB" id="A0A564FXV7"/>
<evidence type="ECO:0000313" key="5">
    <source>
        <dbReference type="Proteomes" id="UP001055303"/>
    </source>
</evidence>
<dbReference type="Gene3D" id="3.40.630.30">
    <property type="match status" value="1"/>
</dbReference>
<evidence type="ECO:0000313" key="2">
    <source>
        <dbReference type="EMBL" id="GJD54314.1"/>
    </source>
</evidence>
<organism evidence="3 4">
    <name type="scientific">Methylobacterium dankookense</name>
    <dbReference type="NCBI Taxonomy" id="560405"/>
    <lineage>
        <taxon>Bacteria</taxon>
        <taxon>Pseudomonadati</taxon>
        <taxon>Pseudomonadota</taxon>
        <taxon>Alphaproteobacteria</taxon>
        <taxon>Hyphomicrobiales</taxon>
        <taxon>Methylobacteriaceae</taxon>
        <taxon>Methylobacterium</taxon>
    </lineage>
</organism>
<sequence length="388" mass="42708">MSLLLAASEDAAVSRAASIAYDVSVANDWAEVERVWTPLVRAGGAATPFQNLPWLAAWYACLGSQPGVLPLLVTVRERGSGRIAAALPWTLSRVGGLRVIGFADDGITDYNAAILGPAAPQDAAGWRALAQAVRAALPRADLLRLEKVAGPTALWPGAQESNLFGNLIRMGDSYETYHRSNEKTFRKELERSWRVFLRHPGAELRHVRSRAEAEALMESLESLQRERIAELGLPYILDRPDIARHYRRLVAEGIESGTTVLTALMAGDEVVAALFGLRAGEHYAMVRLAVTGEETWRNTSPGRLLIAQTMEHLHGEGARIFDFTIGEYAYKRRFNVERVPLATVLAPLSARGALVCALDRARRLAKRSDLLVRLRRRLRPAPQSDVPL</sequence>
<evidence type="ECO:0000313" key="4">
    <source>
        <dbReference type="Proteomes" id="UP000401717"/>
    </source>
</evidence>
<dbReference type="Proteomes" id="UP001055303">
    <property type="component" value="Unassembled WGS sequence"/>
</dbReference>